<organism evidence="1 2">
    <name type="scientific">[Clostridium] asparagiforme DSM 15981</name>
    <dbReference type="NCBI Taxonomy" id="518636"/>
    <lineage>
        <taxon>Bacteria</taxon>
        <taxon>Bacillati</taxon>
        <taxon>Bacillota</taxon>
        <taxon>Clostridia</taxon>
        <taxon>Lachnospirales</taxon>
        <taxon>Lachnospiraceae</taxon>
        <taxon>Enterocloster</taxon>
    </lineage>
</organism>
<dbReference type="HOGENOM" id="CLU_3166282_0_0_9"/>
<name>C0D4G1_9FIRM</name>
<dbReference type="AlphaFoldDB" id="C0D4G1"/>
<protein>
    <submittedName>
        <fullName evidence="1">Uncharacterized protein</fullName>
    </submittedName>
</protein>
<accession>C0D4G1</accession>
<proteinExistence type="predicted"/>
<evidence type="ECO:0000313" key="2">
    <source>
        <dbReference type="Proteomes" id="UP000004756"/>
    </source>
</evidence>
<dbReference type="Proteomes" id="UP000004756">
    <property type="component" value="Unassembled WGS sequence"/>
</dbReference>
<reference evidence="1 2" key="1">
    <citation type="submission" date="2009-02" db="EMBL/GenBank/DDBJ databases">
        <title>Draft genome sequence of Clostridium asparagiforme (DSM 15981).</title>
        <authorList>
            <person name="Sudarsanam P."/>
            <person name="Ley R."/>
            <person name="Guruge J."/>
            <person name="Turnbaugh P.J."/>
            <person name="Mahowald M."/>
            <person name="Liep D."/>
            <person name="Gordon J."/>
        </authorList>
    </citation>
    <scope>NUCLEOTIDE SEQUENCE [LARGE SCALE GENOMIC DNA]</scope>
    <source>
        <strain evidence="1 2">DSM 15981</strain>
    </source>
</reference>
<sequence>MIIAAFGAIINEAPAKRKNGQQNRKKGLLVPVDFCTIMTISKNGSTI</sequence>
<evidence type="ECO:0000313" key="1">
    <source>
        <dbReference type="EMBL" id="EEG53787.1"/>
    </source>
</evidence>
<keyword evidence="2" id="KW-1185">Reference proteome</keyword>
<dbReference type="EMBL" id="ACCJ01000335">
    <property type="protein sequence ID" value="EEG53787.1"/>
    <property type="molecule type" value="Genomic_DNA"/>
</dbReference>
<comment type="caution">
    <text evidence="1">The sequence shown here is derived from an EMBL/GenBank/DDBJ whole genome shotgun (WGS) entry which is preliminary data.</text>
</comment>
<gene>
    <name evidence="1" type="ORF">CLOSTASPAR_04155</name>
</gene>